<keyword evidence="7 19" id="KW-1133">Transmembrane helix</keyword>
<evidence type="ECO:0000256" key="7">
    <source>
        <dbReference type="ARBA" id="ARBA00022989"/>
    </source>
</evidence>
<keyword evidence="21" id="KW-1185">Reference proteome</keyword>
<keyword evidence="6" id="KW-0552">Olfaction</keyword>
<evidence type="ECO:0000256" key="1">
    <source>
        <dbReference type="ARBA" id="ARBA00004272"/>
    </source>
</evidence>
<dbReference type="Pfam" id="PF10326">
    <property type="entry name" value="7TM_GPCR_Str"/>
    <property type="match status" value="1"/>
</dbReference>
<comment type="caution">
    <text evidence="20">The sequence shown here is derived from an EMBL/GenBank/DDBJ whole genome shotgun (WGS) entry which is preliminary data.</text>
</comment>
<dbReference type="GO" id="GO:0060170">
    <property type="term" value="C:ciliary membrane"/>
    <property type="evidence" value="ECO:0007669"/>
    <property type="project" value="UniProtKB-SubCell"/>
</dbReference>
<evidence type="ECO:0000313" key="21">
    <source>
        <dbReference type="Proteomes" id="UP001152747"/>
    </source>
</evidence>
<evidence type="ECO:0000256" key="12">
    <source>
        <dbReference type="ARBA" id="ARBA00023273"/>
    </source>
</evidence>
<evidence type="ECO:0000256" key="16">
    <source>
        <dbReference type="ARBA" id="ARBA00067967"/>
    </source>
</evidence>
<keyword evidence="10" id="KW-0675">Receptor</keyword>
<dbReference type="PANTHER" id="PTHR22943:SF248">
    <property type="entry name" value="SEVEN TM RECEPTOR"/>
    <property type="match status" value="1"/>
</dbReference>
<feature type="transmembrane region" description="Helical" evidence="19">
    <location>
        <begin position="12"/>
        <end position="31"/>
    </location>
</feature>
<dbReference type="EMBL" id="CANHGI010000005">
    <property type="protein sequence ID" value="CAI5453663.1"/>
    <property type="molecule type" value="Genomic_DNA"/>
</dbReference>
<keyword evidence="3" id="KW-0145">Chemotaxis</keyword>
<comment type="function">
    <text evidence="13">An odorant receptor which affects chemotaxis to the volatile odorant diacetyl. Specifies AWA neuronal cell fate via the odr-7 pathway.</text>
</comment>
<organism evidence="20 21">
    <name type="scientific">Caenorhabditis angaria</name>
    <dbReference type="NCBI Taxonomy" id="860376"/>
    <lineage>
        <taxon>Eukaryota</taxon>
        <taxon>Metazoa</taxon>
        <taxon>Ecdysozoa</taxon>
        <taxon>Nematoda</taxon>
        <taxon>Chromadorea</taxon>
        <taxon>Rhabditida</taxon>
        <taxon>Rhabditina</taxon>
        <taxon>Rhabditomorpha</taxon>
        <taxon>Rhabditoidea</taxon>
        <taxon>Rhabditidae</taxon>
        <taxon>Peloderinae</taxon>
        <taxon>Caenorhabditis</taxon>
    </lineage>
</organism>
<keyword evidence="9 19" id="KW-0472">Membrane</keyword>
<keyword evidence="11" id="KW-0325">Glycoprotein</keyword>
<dbReference type="InterPro" id="IPR019428">
    <property type="entry name" value="7TM_GPCR_serpentine_rcpt_Str"/>
</dbReference>
<evidence type="ECO:0000256" key="9">
    <source>
        <dbReference type="ARBA" id="ARBA00023136"/>
    </source>
</evidence>
<accession>A0A9P1IWN8</accession>
<evidence type="ECO:0000256" key="18">
    <source>
        <dbReference type="ARBA" id="ARBA00082489"/>
    </source>
</evidence>
<sequence length="333" mass="38004">MKSKRYVDFIQLFSTGTSIFLNTILIILIITKSPKHLGSYKYLMIYISIYELVYTILDVLISPVHFSHGSIFLVIISTIDNRLTTNKQVLLYLDSIWCGFFGAFMGVFALQFIYRYYVVSGSIKIKSFNDYRIVFWMSIPVITGMIWGIVVHLLIGPTKQINDAIKNILLSEFDTHIDDIIYIGPYVYQKQLDGSMKVNTYSLIAMIVMLLIIFISISFIVFSAVKCFLQLNVFLQVNKSLSQDYSSFQMQLFYALIVQTLIPLILMHLPCLTLFMCTVLDIDLGHSSVILTLTVAIFPALDPLPVMLIIKDYRCALSNIVTTRVTKFSKSNS</sequence>
<evidence type="ECO:0000256" key="17">
    <source>
        <dbReference type="ARBA" id="ARBA00078653"/>
    </source>
</evidence>
<dbReference type="GO" id="GO:0042048">
    <property type="term" value="P:olfactory behavior"/>
    <property type="evidence" value="ECO:0007669"/>
    <property type="project" value="TreeGrafter"/>
</dbReference>
<keyword evidence="12" id="KW-0966">Cell projection</keyword>
<keyword evidence="8" id="KW-0969">Cilium</keyword>
<comment type="subcellular location">
    <subcellularLocation>
        <location evidence="1">Cell projection</location>
        <location evidence="1">Cilium membrane</location>
        <topology evidence="1">Multi-pass membrane protein</topology>
    </subcellularLocation>
</comment>
<feature type="transmembrane region" description="Helical" evidence="19">
    <location>
        <begin position="252"/>
        <end position="276"/>
    </location>
</feature>
<evidence type="ECO:0000313" key="20">
    <source>
        <dbReference type="EMBL" id="CAI5453663.1"/>
    </source>
</evidence>
<dbReference type="GO" id="GO:0038022">
    <property type="term" value="F:G protein-coupled olfactory receptor activity"/>
    <property type="evidence" value="ECO:0007669"/>
    <property type="project" value="TreeGrafter"/>
</dbReference>
<evidence type="ECO:0000256" key="14">
    <source>
        <dbReference type="ARBA" id="ARBA00061678"/>
    </source>
</evidence>
<feature type="transmembrane region" description="Helical" evidence="19">
    <location>
        <begin position="133"/>
        <end position="155"/>
    </location>
</feature>
<dbReference type="SUPFAM" id="SSF81321">
    <property type="entry name" value="Family A G protein-coupled receptor-like"/>
    <property type="match status" value="1"/>
</dbReference>
<dbReference type="AlphaFoldDB" id="A0A9P1IWN8"/>
<dbReference type="GO" id="GO:0006935">
    <property type="term" value="P:chemotaxis"/>
    <property type="evidence" value="ECO:0007669"/>
    <property type="project" value="UniProtKB-KW"/>
</dbReference>
<keyword evidence="2" id="KW-1003">Cell membrane</keyword>
<dbReference type="Proteomes" id="UP001152747">
    <property type="component" value="Unassembled WGS sequence"/>
</dbReference>
<evidence type="ECO:0000256" key="13">
    <source>
        <dbReference type="ARBA" id="ARBA00054965"/>
    </source>
</evidence>
<comment type="subunit">
    <text evidence="15">Interacts with odr-4.</text>
</comment>
<feature type="transmembrane region" description="Helical" evidence="19">
    <location>
        <begin position="89"/>
        <end position="113"/>
    </location>
</feature>
<feature type="transmembrane region" description="Helical" evidence="19">
    <location>
        <begin position="52"/>
        <end position="77"/>
    </location>
</feature>
<evidence type="ECO:0000256" key="15">
    <source>
        <dbReference type="ARBA" id="ARBA00064300"/>
    </source>
</evidence>
<proteinExistence type="inferred from homology"/>
<evidence type="ECO:0000256" key="5">
    <source>
        <dbReference type="ARBA" id="ARBA00022692"/>
    </source>
</evidence>
<reference evidence="20" key="1">
    <citation type="submission" date="2022-11" db="EMBL/GenBank/DDBJ databases">
        <authorList>
            <person name="Kikuchi T."/>
        </authorList>
    </citation>
    <scope>NUCLEOTIDE SEQUENCE</scope>
    <source>
        <strain evidence="20">PS1010</strain>
    </source>
</reference>
<comment type="similarity">
    <text evidence="14">Belongs to the nematode receptor-like protein str family.</text>
</comment>
<gene>
    <name evidence="20" type="ORF">CAMP_LOCUS16300</name>
</gene>
<dbReference type="PANTHER" id="PTHR22943">
    <property type="entry name" value="7-TRANSMEMBRANE DOMAIN RECEPTOR C.ELEGANS"/>
    <property type="match status" value="1"/>
</dbReference>
<dbReference type="FunFam" id="1.20.1070.10:FF:000128">
    <property type="entry name" value="Seven TM Receptor"/>
    <property type="match status" value="1"/>
</dbReference>
<evidence type="ECO:0000256" key="10">
    <source>
        <dbReference type="ARBA" id="ARBA00023170"/>
    </source>
</evidence>
<evidence type="ECO:0000256" key="2">
    <source>
        <dbReference type="ARBA" id="ARBA00022475"/>
    </source>
</evidence>
<evidence type="ECO:0000256" key="6">
    <source>
        <dbReference type="ARBA" id="ARBA00022725"/>
    </source>
</evidence>
<feature type="transmembrane region" description="Helical" evidence="19">
    <location>
        <begin position="288"/>
        <end position="310"/>
    </location>
</feature>
<keyword evidence="4" id="KW-0716">Sensory transduction</keyword>
<dbReference type="OrthoDB" id="2101615at2759"/>
<protein>
    <recommendedName>
        <fullName evidence="16">Serpentine receptor class r-10</fullName>
    </recommendedName>
    <alternativeName>
        <fullName evidence="17">Odorant response abnormal protein 10</fullName>
    </alternativeName>
    <alternativeName>
        <fullName evidence="18">Olfactory receptor 10</fullName>
    </alternativeName>
</protein>
<name>A0A9P1IWN8_9PELO</name>
<keyword evidence="5 19" id="KW-0812">Transmembrane</keyword>
<feature type="transmembrane region" description="Helical" evidence="19">
    <location>
        <begin position="203"/>
        <end position="231"/>
    </location>
</feature>
<evidence type="ECO:0000256" key="3">
    <source>
        <dbReference type="ARBA" id="ARBA00022500"/>
    </source>
</evidence>
<evidence type="ECO:0000256" key="19">
    <source>
        <dbReference type="SAM" id="Phobius"/>
    </source>
</evidence>
<evidence type="ECO:0000256" key="4">
    <source>
        <dbReference type="ARBA" id="ARBA00022606"/>
    </source>
</evidence>
<evidence type="ECO:0000256" key="11">
    <source>
        <dbReference type="ARBA" id="ARBA00023180"/>
    </source>
</evidence>
<evidence type="ECO:0000256" key="8">
    <source>
        <dbReference type="ARBA" id="ARBA00023069"/>
    </source>
</evidence>